<proteinExistence type="predicted"/>
<dbReference type="Proteomes" id="UP000030661">
    <property type="component" value="Unassembled WGS sequence"/>
</dbReference>
<dbReference type="Pfam" id="PF00805">
    <property type="entry name" value="Pentapeptide"/>
    <property type="match status" value="3"/>
</dbReference>
<evidence type="ECO:0000313" key="1">
    <source>
        <dbReference type="EMBL" id="GAK56068.1"/>
    </source>
</evidence>
<accession>A0A081BUR3</accession>
<dbReference type="eggNOG" id="COG1357">
    <property type="taxonomic scope" value="Bacteria"/>
</dbReference>
<keyword evidence="2" id="KW-1185">Reference proteome</keyword>
<dbReference type="AlphaFoldDB" id="A0A081BUR3"/>
<dbReference type="PANTHER" id="PTHR14136">
    <property type="entry name" value="BTB_POZ DOMAIN-CONTAINING PROTEIN KCTD9"/>
    <property type="match status" value="1"/>
</dbReference>
<name>A0A081BUR3_VECG1</name>
<dbReference type="SUPFAM" id="SSF141571">
    <property type="entry name" value="Pentapeptide repeat-like"/>
    <property type="match status" value="2"/>
</dbReference>
<dbReference type="HOGENOM" id="CLU_040409_0_0_0"/>
<protein>
    <submittedName>
        <fullName evidence="1">Pentapeptide repeat protein</fullName>
    </submittedName>
</protein>
<dbReference type="EMBL" id="DF820464">
    <property type="protein sequence ID" value="GAK56068.1"/>
    <property type="molecule type" value="Genomic_DNA"/>
</dbReference>
<dbReference type="Gene3D" id="2.160.20.80">
    <property type="entry name" value="E3 ubiquitin-protein ligase SopA"/>
    <property type="match status" value="2"/>
</dbReference>
<sequence>MANKKHLELMKQGGKIWNRWRETTDEKKPDLSGANLRGADLRNVDLSWVNLMEANLQETKLAWANLRRANLRKADLRRAILREANLSWSNLSWANLREAYLRQANLRKADLSWANLKEANLREADLREADLHEADLRSANLQETDLKEANLREAYLSDAVFRSADLGGADLRDADLRGAQLFKSDLSAANLSGCHVYGLFSWENILNDTTNQQDLILTDWDEPIVSIDELDVAQFMYLLLHNPKIPHIFQTLPSQLVILLGRFGQERKPVLDELRDALRQHDYMPVLLDFHRPENQDFTHLVTTITRFARFIIVDFTQPKTILKPAAYIVRTTLLPFQPILTQHDQQEPPILQTLRHHYKTVLDTVCFTSPQDIARSFQSQIMIPMDIKFKELEERYALSFKNFQLSRW</sequence>
<dbReference type="STRING" id="1499967.U27_03030"/>
<gene>
    <name evidence="1" type="ORF">U27_03030</name>
</gene>
<organism evidence="1">
    <name type="scientific">Vecturithrix granuli</name>
    <dbReference type="NCBI Taxonomy" id="1499967"/>
    <lineage>
        <taxon>Bacteria</taxon>
        <taxon>Candidatus Moduliflexota</taxon>
        <taxon>Candidatus Vecturitrichia</taxon>
        <taxon>Candidatus Vecturitrichales</taxon>
        <taxon>Candidatus Vecturitrichaceae</taxon>
        <taxon>Candidatus Vecturithrix</taxon>
    </lineage>
</organism>
<dbReference type="PANTHER" id="PTHR14136:SF17">
    <property type="entry name" value="BTB_POZ DOMAIN-CONTAINING PROTEIN KCTD9"/>
    <property type="match status" value="1"/>
</dbReference>
<reference evidence="1" key="1">
    <citation type="journal article" date="2015" name="PeerJ">
        <title>First genomic representation of candidate bacterial phylum KSB3 points to enhanced environmental sensing as a trigger of wastewater bulking.</title>
        <authorList>
            <person name="Sekiguchi Y."/>
            <person name="Ohashi A."/>
            <person name="Parks D.H."/>
            <person name="Yamauchi T."/>
            <person name="Tyson G.W."/>
            <person name="Hugenholtz P."/>
        </authorList>
    </citation>
    <scope>NUCLEOTIDE SEQUENCE [LARGE SCALE GENOMIC DNA]</scope>
</reference>
<dbReference type="InterPro" id="IPR001646">
    <property type="entry name" value="5peptide_repeat"/>
</dbReference>
<evidence type="ECO:0000313" key="2">
    <source>
        <dbReference type="Proteomes" id="UP000030661"/>
    </source>
</evidence>
<dbReference type="InterPro" id="IPR051082">
    <property type="entry name" value="Pentapeptide-BTB/POZ_domain"/>
</dbReference>